<protein>
    <submittedName>
        <fullName evidence="1">Uncharacterized protein</fullName>
    </submittedName>
</protein>
<keyword evidence="2" id="KW-1185">Reference proteome</keyword>
<name>A0AAW0D8N0_9AGAR</name>
<proteinExistence type="predicted"/>
<dbReference type="AlphaFoldDB" id="A0AAW0D8N0"/>
<comment type="caution">
    <text evidence="1">The sequence shown here is derived from an EMBL/GenBank/DDBJ whole genome shotgun (WGS) entry which is preliminary data.</text>
</comment>
<evidence type="ECO:0000313" key="1">
    <source>
        <dbReference type="EMBL" id="KAK7047567.1"/>
    </source>
</evidence>
<dbReference type="Proteomes" id="UP001383192">
    <property type="component" value="Unassembled WGS sequence"/>
</dbReference>
<accession>A0AAW0D8N0</accession>
<reference evidence="1 2" key="1">
    <citation type="submission" date="2024-01" db="EMBL/GenBank/DDBJ databases">
        <title>A draft genome for a cacao thread blight-causing isolate of Paramarasmius palmivorus.</title>
        <authorList>
            <person name="Baruah I.K."/>
            <person name="Bukari Y."/>
            <person name="Amoako-Attah I."/>
            <person name="Meinhardt L.W."/>
            <person name="Bailey B.A."/>
            <person name="Cohen S.P."/>
        </authorList>
    </citation>
    <scope>NUCLEOTIDE SEQUENCE [LARGE SCALE GENOMIC DNA]</scope>
    <source>
        <strain evidence="1 2">GH-12</strain>
    </source>
</reference>
<evidence type="ECO:0000313" key="2">
    <source>
        <dbReference type="Proteomes" id="UP001383192"/>
    </source>
</evidence>
<organism evidence="1 2">
    <name type="scientific">Paramarasmius palmivorus</name>
    <dbReference type="NCBI Taxonomy" id="297713"/>
    <lineage>
        <taxon>Eukaryota</taxon>
        <taxon>Fungi</taxon>
        <taxon>Dikarya</taxon>
        <taxon>Basidiomycota</taxon>
        <taxon>Agaricomycotina</taxon>
        <taxon>Agaricomycetes</taxon>
        <taxon>Agaricomycetidae</taxon>
        <taxon>Agaricales</taxon>
        <taxon>Marasmiineae</taxon>
        <taxon>Marasmiaceae</taxon>
        <taxon>Paramarasmius</taxon>
    </lineage>
</organism>
<sequence length="118" mass="12666">MVSIWLARDVGPVHKDEDDINTSRTPISTLPAPHLSYHLPLLPYPSPSLTAVSPLNSNVEFVYAYDKESMLALIADLCVPLHRTKGDASSSGHHVHWLSLESSIEAGLPAGGEAAQVS</sequence>
<dbReference type="EMBL" id="JAYKXP010000019">
    <property type="protein sequence ID" value="KAK7047567.1"/>
    <property type="molecule type" value="Genomic_DNA"/>
</dbReference>
<gene>
    <name evidence="1" type="ORF">VNI00_006335</name>
</gene>